<keyword evidence="7 8" id="KW-0961">Cell wall biogenesis/degradation</keyword>
<comment type="similarity">
    <text evidence="2 8">Belongs to the MurCDEF family. MurE subfamily.</text>
</comment>
<sequence>MTFKELIAVIPGATGIGNADIEISGIAYDSRHVTSDNLFCAIPGFRTDGHLFCGEAASRGANAFLVERANAIPDGKAGVVVKNARQAMARVADKFYGSPSSRLAMIGVTGTNGKTTTTHIIRALLEANDIPTGLTGTLYTLMGQDSYKVTRTTPESPDLQSLLRHMVDRGMRAAVMEVSSHALALSRVDQVQYDVAVFTNLTQDHLDFHKDLESYFLAKALLFQRLGQGNSKTGPRAAIINGDDAYSKRLIDMCSVPVLTYGLQEGADVAGSMVTVGSRGVQFLATFPNGEKQAIEFDMTGTFNVLNALAAMSVGYIYGLSPRQMAEALARYPGVPGRFERIDEGQPFTVIVDYAHTPDGVENVLRTAREFTVGAVRVVFGAGGDRDRGKRALMGEAAGRLADWVMLTADNPRSEDPMDIIAQIREGLQPTGTPYDVELDRERAIRVALQKTQPGDVVFILGKGHETYQIYRDGTIYFDDREVARQALRELKKL</sequence>
<feature type="binding site" evidence="8">
    <location>
        <begin position="410"/>
        <end position="413"/>
    </location>
    <ligand>
        <name>meso-2,6-diaminopimelate</name>
        <dbReference type="ChEBI" id="CHEBI:57791"/>
    </ligand>
</feature>
<evidence type="ECO:0000256" key="6">
    <source>
        <dbReference type="ARBA" id="ARBA00023306"/>
    </source>
</evidence>
<dbReference type="SUPFAM" id="SSF53623">
    <property type="entry name" value="MurD-like peptide ligases, catalytic domain"/>
    <property type="match status" value="1"/>
</dbReference>
<dbReference type="Proteomes" id="UP000242699">
    <property type="component" value="Unassembled WGS sequence"/>
</dbReference>
<comment type="PTM">
    <text evidence="8">Carboxylation is probably crucial for Mg(2+) binding and, consequently, for the gamma-phosphate positioning of ATP.</text>
</comment>
<protein>
    <recommendedName>
        <fullName evidence="8">UDP-N-acetylmuramoyl-L-alanyl-D-glutamate--2,6-diaminopimelate ligase</fullName>
        <ecNumber evidence="8">6.3.2.13</ecNumber>
    </recommendedName>
    <alternativeName>
        <fullName evidence="8">Meso-A2pm-adding enzyme</fullName>
    </alternativeName>
    <alternativeName>
        <fullName evidence="8">Meso-diaminopimelate-adding enzyme</fullName>
    </alternativeName>
    <alternativeName>
        <fullName evidence="8">UDP-MurNAc-L-Ala-D-Glu:meso-diaminopimelate ligase</fullName>
    </alternativeName>
    <alternativeName>
        <fullName evidence="8">UDP-MurNAc-tripeptide synthetase</fullName>
    </alternativeName>
    <alternativeName>
        <fullName evidence="8">UDP-N-acetylmuramyl-tripeptide synthetase</fullName>
    </alternativeName>
</protein>
<feature type="binding site" evidence="8">
    <location>
        <position position="462"/>
    </location>
    <ligand>
        <name>meso-2,6-diaminopimelate</name>
        <dbReference type="ChEBI" id="CHEBI:57791"/>
    </ligand>
</feature>
<feature type="domain" description="Mur ligase N-terminal catalytic" evidence="10">
    <location>
        <begin position="22"/>
        <end position="96"/>
    </location>
</feature>
<evidence type="ECO:0000313" key="13">
    <source>
        <dbReference type="EMBL" id="PSR30239.1"/>
    </source>
</evidence>
<dbReference type="InterPro" id="IPR036615">
    <property type="entry name" value="Mur_ligase_C_dom_sf"/>
</dbReference>
<dbReference type="GO" id="GO:0000287">
    <property type="term" value="F:magnesium ion binding"/>
    <property type="evidence" value="ECO:0007669"/>
    <property type="project" value="UniProtKB-UniRule"/>
</dbReference>
<dbReference type="NCBIfam" id="TIGR01085">
    <property type="entry name" value="murE"/>
    <property type="match status" value="1"/>
</dbReference>
<dbReference type="AlphaFoldDB" id="A0A2T2X6X5"/>
<dbReference type="Gene3D" id="3.40.1390.10">
    <property type="entry name" value="MurE/MurF, N-terminal domain"/>
    <property type="match status" value="1"/>
</dbReference>
<comment type="subcellular location">
    <subcellularLocation>
        <location evidence="8 9">Cytoplasm</location>
    </subcellularLocation>
</comment>
<evidence type="ECO:0000256" key="5">
    <source>
        <dbReference type="ARBA" id="ARBA00022984"/>
    </source>
</evidence>
<dbReference type="Pfam" id="PF01225">
    <property type="entry name" value="Mur_ligase"/>
    <property type="match status" value="1"/>
</dbReference>
<dbReference type="GO" id="GO:0009252">
    <property type="term" value="P:peptidoglycan biosynthetic process"/>
    <property type="evidence" value="ECO:0007669"/>
    <property type="project" value="UniProtKB-UniRule"/>
</dbReference>
<reference evidence="13 14" key="1">
    <citation type="journal article" date="2014" name="BMC Genomics">
        <title>Comparison of environmental and isolate Sulfobacillus genomes reveals diverse carbon, sulfur, nitrogen, and hydrogen metabolisms.</title>
        <authorList>
            <person name="Justice N.B."/>
            <person name="Norman A."/>
            <person name="Brown C.T."/>
            <person name="Singh A."/>
            <person name="Thomas B.C."/>
            <person name="Banfield J.F."/>
        </authorList>
    </citation>
    <scope>NUCLEOTIDE SEQUENCE [LARGE SCALE GENOMIC DNA]</scope>
    <source>
        <strain evidence="13">AMDSBA1</strain>
    </source>
</reference>
<dbReference type="Pfam" id="PF02875">
    <property type="entry name" value="Mur_ligase_C"/>
    <property type="match status" value="1"/>
</dbReference>
<evidence type="ECO:0000256" key="4">
    <source>
        <dbReference type="ARBA" id="ARBA00022960"/>
    </source>
</evidence>
<keyword evidence="4 8" id="KW-0133">Cell shape</keyword>
<dbReference type="SUPFAM" id="SSF63418">
    <property type="entry name" value="MurE/MurF N-terminal domain"/>
    <property type="match status" value="1"/>
</dbReference>
<dbReference type="EC" id="6.3.2.13" evidence="8"/>
<evidence type="ECO:0000256" key="1">
    <source>
        <dbReference type="ARBA" id="ARBA00004752"/>
    </source>
</evidence>
<evidence type="ECO:0000259" key="10">
    <source>
        <dbReference type="Pfam" id="PF01225"/>
    </source>
</evidence>
<dbReference type="InterPro" id="IPR005761">
    <property type="entry name" value="UDP-N-AcMur-Glu-dNH2Pim_ligase"/>
</dbReference>
<dbReference type="SUPFAM" id="SSF53244">
    <property type="entry name" value="MurD-like peptide ligases, peptide-binding domain"/>
    <property type="match status" value="1"/>
</dbReference>
<dbReference type="GO" id="GO:0051301">
    <property type="term" value="P:cell division"/>
    <property type="evidence" value="ECO:0007669"/>
    <property type="project" value="UniProtKB-KW"/>
</dbReference>
<comment type="catalytic activity">
    <reaction evidence="8">
        <text>UDP-N-acetyl-alpha-D-muramoyl-L-alanyl-D-glutamate + meso-2,6-diaminopimelate + ATP = UDP-N-acetyl-alpha-D-muramoyl-L-alanyl-gamma-D-glutamyl-meso-2,6-diaminopimelate + ADP + phosphate + H(+)</text>
        <dbReference type="Rhea" id="RHEA:23676"/>
        <dbReference type="ChEBI" id="CHEBI:15378"/>
        <dbReference type="ChEBI" id="CHEBI:30616"/>
        <dbReference type="ChEBI" id="CHEBI:43474"/>
        <dbReference type="ChEBI" id="CHEBI:57791"/>
        <dbReference type="ChEBI" id="CHEBI:83900"/>
        <dbReference type="ChEBI" id="CHEBI:83905"/>
        <dbReference type="ChEBI" id="CHEBI:456216"/>
        <dbReference type="EC" id="6.3.2.13"/>
    </reaction>
</comment>
<proteinExistence type="inferred from homology"/>
<dbReference type="EMBL" id="PXYT01000012">
    <property type="protein sequence ID" value="PSR30239.1"/>
    <property type="molecule type" value="Genomic_DNA"/>
</dbReference>
<comment type="cofactor">
    <cofactor evidence="8">
        <name>Mg(2+)</name>
        <dbReference type="ChEBI" id="CHEBI:18420"/>
    </cofactor>
</comment>
<evidence type="ECO:0000256" key="2">
    <source>
        <dbReference type="ARBA" id="ARBA00005898"/>
    </source>
</evidence>
<evidence type="ECO:0000256" key="8">
    <source>
        <dbReference type="HAMAP-Rule" id="MF_00208"/>
    </source>
</evidence>
<comment type="caution">
    <text evidence="8">Lacks conserved residue(s) required for the propagation of feature annotation.</text>
</comment>
<dbReference type="InterPro" id="IPR013221">
    <property type="entry name" value="Mur_ligase_cen"/>
</dbReference>
<feature type="modified residue" description="N6-carboxylysine" evidence="8">
    <location>
        <position position="219"/>
    </location>
</feature>
<keyword evidence="8" id="KW-0547">Nucleotide-binding</keyword>
<feature type="short sequence motif" description="Meso-diaminopimelate recognition motif" evidence="8">
    <location>
        <begin position="410"/>
        <end position="413"/>
    </location>
</feature>
<dbReference type="Gene3D" id="3.40.1190.10">
    <property type="entry name" value="Mur-like, catalytic domain"/>
    <property type="match status" value="1"/>
</dbReference>
<evidence type="ECO:0000259" key="12">
    <source>
        <dbReference type="Pfam" id="PF08245"/>
    </source>
</evidence>
<keyword evidence="8" id="KW-0460">Magnesium</keyword>
<feature type="binding site" evidence="8">
    <location>
        <begin position="110"/>
        <end position="116"/>
    </location>
    <ligand>
        <name>ATP</name>
        <dbReference type="ChEBI" id="CHEBI:30616"/>
    </ligand>
</feature>
<dbReference type="Pfam" id="PF08245">
    <property type="entry name" value="Mur_ligase_M"/>
    <property type="match status" value="1"/>
</dbReference>
<evidence type="ECO:0000256" key="3">
    <source>
        <dbReference type="ARBA" id="ARBA00022618"/>
    </source>
</evidence>
<dbReference type="NCBIfam" id="NF001126">
    <property type="entry name" value="PRK00139.1-4"/>
    <property type="match status" value="1"/>
</dbReference>
<keyword evidence="8 13" id="KW-0436">Ligase</keyword>
<dbReference type="GO" id="GO:0005737">
    <property type="term" value="C:cytoplasm"/>
    <property type="evidence" value="ECO:0007669"/>
    <property type="project" value="UniProtKB-SubCell"/>
</dbReference>
<dbReference type="InterPro" id="IPR035911">
    <property type="entry name" value="MurE/MurF_N"/>
</dbReference>
<dbReference type="GO" id="GO:0008360">
    <property type="term" value="P:regulation of cell shape"/>
    <property type="evidence" value="ECO:0007669"/>
    <property type="project" value="UniProtKB-KW"/>
</dbReference>
<feature type="binding site" evidence="8">
    <location>
        <position position="30"/>
    </location>
    <ligand>
        <name>UDP-N-acetyl-alpha-D-muramoyl-L-alanyl-D-glutamate</name>
        <dbReference type="ChEBI" id="CHEBI:83900"/>
    </ligand>
</feature>
<dbReference type="UniPathway" id="UPA00219"/>
<keyword evidence="6 8" id="KW-0131">Cell cycle</keyword>
<dbReference type="NCBIfam" id="NF001124">
    <property type="entry name" value="PRK00139.1-2"/>
    <property type="match status" value="1"/>
</dbReference>
<evidence type="ECO:0000313" key="14">
    <source>
        <dbReference type="Proteomes" id="UP000242699"/>
    </source>
</evidence>
<feature type="binding site" evidence="8">
    <location>
        <position position="466"/>
    </location>
    <ligand>
        <name>meso-2,6-diaminopimelate</name>
        <dbReference type="ChEBI" id="CHEBI:57791"/>
    </ligand>
</feature>
<dbReference type="InterPro" id="IPR036565">
    <property type="entry name" value="Mur-like_cat_sf"/>
</dbReference>
<dbReference type="PANTHER" id="PTHR23135:SF4">
    <property type="entry name" value="UDP-N-ACETYLMURAMOYL-L-ALANYL-D-GLUTAMATE--2,6-DIAMINOPIMELATE LIGASE MURE HOMOLOG, CHLOROPLASTIC"/>
    <property type="match status" value="1"/>
</dbReference>
<feature type="binding site" evidence="8">
    <location>
        <position position="179"/>
    </location>
    <ligand>
        <name>UDP-N-acetyl-alpha-D-muramoyl-L-alanyl-D-glutamate</name>
        <dbReference type="ChEBI" id="CHEBI:83900"/>
    </ligand>
</feature>
<evidence type="ECO:0000259" key="11">
    <source>
        <dbReference type="Pfam" id="PF02875"/>
    </source>
</evidence>
<keyword evidence="5 8" id="KW-0573">Peptidoglycan synthesis</keyword>
<dbReference type="InterPro" id="IPR004101">
    <property type="entry name" value="Mur_ligase_C"/>
</dbReference>
<feature type="binding site" evidence="8">
    <location>
        <begin position="152"/>
        <end position="153"/>
    </location>
    <ligand>
        <name>UDP-N-acetyl-alpha-D-muramoyl-L-alanyl-D-glutamate</name>
        <dbReference type="ChEBI" id="CHEBI:83900"/>
    </ligand>
</feature>
<dbReference type="GO" id="GO:0071555">
    <property type="term" value="P:cell wall organization"/>
    <property type="evidence" value="ECO:0007669"/>
    <property type="project" value="UniProtKB-KW"/>
</dbReference>
<dbReference type="GO" id="GO:0008765">
    <property type="term" value="F:UDP-N-acetylmuramoylalanyl-D-glutamate-2,6-diaminopimelate ligase activity"/>
    <property type="evidence" value="ECO:0007669"/>
    <property type="project" value="UniProtKB-UniRule"/>
</dbReference>
<dbReference type="Gene3D" id="3.90.190.20">
    <property type="entry name" value="Mur ligase, C-terminal domain"/>
    <property type="match status" value="1"/>
</dbReference>
<gene>
    <name evidence="8" type="primary">murE</name>
    <name evidence="13" type="ORF">C7B43_06935</name>
</gene>
<feature type="domain" description="Mur ligase central" evidence="12">
    <location>
        <begin position="108"/>
        <end position="314"/>
    </location>
</feature>
<organism evidence="13 14">
    <name type="scientific">Sulfobacillus benefaciens</name>
    <dbReference type="NCBI Taxonomy" id="453960"/>
    <lineage>
        <taxon>Bacteria</taxon>
        <taxon>Bacillati</taxon>
        <taxon>Bacillota</taxon>
        <taxon>Clostridia</taxon>
        <taxon>Eubacteriales</taxon>
        <taxon>Clostridiales Family XVII. Incertae Sedis</taxon>
        <taxon>Sulfobacillus</taxon>
    </lineage>
</organism>
<name>A0A2T2X6X5_9FIRM</name>
<evidence type="ECO:0000256" key="9">
    <source>
        <dbReference type="RuleBase" id="RU004135"/>
    </source>
</evidence>
<keyword evidence="8" id="KW-0963">Cytoplasm</keyword>
<evidence type="ECO:0000256" key="7">
    <source>
        <dbReference type="ARBA" id="ARBA00023316"/>
    </source>
</evidence>
<feature type="binding site" evidence="8">
    <location>
        <position position="386"/>
    </location>
    <ligand>
        <name>meso-2,6-diaminopimelate</name>
        <dbReference type="ChEBI" id="CHEBI:57791"/>
    </ligand>
</feature>
<accession>A0A2T2X6X5</accession>
<feature type="domain" description="Mur ligase C-terminal" evidence="11">
    <location>
        <begin position="337"/>
        <end position="464"/>
    </location>
</feature>
<keyword evidence="8" id="KW-0067">ATP-binding</keyword>
<comment type="caution">
    <text evidence="13">The sequence shown here is derived from an EMBL/GenBank/DDBJ whole genome shotgun (WGS) entry which is preliminary data.</text>
</comment>
<dbReference type="GO" id="GO:0005524">
    <property type="term" value="F:ATP binding"/>
    <property type="evidence" value="ECO:0007669"/>
    <property type="project" value="UniProtKB-UniRule"/>
</dbReference>
<dbReference type="InterPro" id="IPR000713">
    <property type="entry name" value="Mur_ligase_N"/>
</dbReference>
<feature type="binding site" evidence="8">
    <location>
        <position position="187"/>
    </location>
    <ligand>
        <name>UDP-N-acetyl-alpha-D-muramoyl-L-alanyl-D-glutamate</name>
        <dbReference type="ChEBI" id="CHEBI:83900"/>
    </ligand>
</feature>
<dbReference type="HAMAP" id="MF_00208">
    <property type="entry name" value="MurE"/>
    <property type="match status" value="1"/>
</dbReference>
<comment type="pathway">
    <text evidence="1 8 9">Cell wall biogenesis; peptidoglycan biosynthesis.</text>
</comment>
<comment type="function">
    <text evidence="8">Catalyzes the addition of meso-diaminopimelic acid to the nucleotide precursor UDP-N-acetylmuramoyl-L-alanyl-D-glutamate (UMAG) in the biosynthesis of bacterial cell-wall peptidoglycan.</text>
</comment>
<keyword evidence="3 8" id="KW-0132">Cell division</keyword>
<dbReference type="PANTHER" id="PTHR23135">
    <property type="entry name" value="MUR LIGASE FAMILY MEMBER"/>
    <property type="match status" value="1"/>
</dbReference>